<evidence type="ECO:0000256" key="1">
    <source>
        <dbReference type="SAM" id="MobiDB-lite"/>
    </source>
</evidence>
<evidence type="ECO:0008006" key="4">
    <source>
        <dbReference type="Google" id="ProtNLM"/>
    </source>
</evidence>
<organism evidence="2 3">
    <name type="scientific">Phyllachora maydis</name>
    <dbReference type="NCBI Taxonomy" id="1825666"/>
    <lineage>
        <taxon>Eukaryota</taxon>
        <taxon>Fungi</taxon>
        <taxon>Dikarya</taxon>
        <taxon>Ascomycota</taxon>
        <taxon>Pezizomycotina</taxon>
        <taxon>Sordariomycetes</taxon>
        <taxon>Sordariomycetidae</taxon>
        <taxon>Phyllachorales</taxon>
        <taxon>Phyllachoraceae</taxon>
        <taxon>Phyllachora</taxon>
    </lineage>
</organism>
<sequence length="284" mass="31195">MADAAHEEMVDDAPSTAAGDVEMGDGESVAREGTATAADGSELPFAEDGPEDPAPPRVSFVNYLATPIVTLLLGSGESETILMAHQGLLVRSPFFAEAVGEFADDGSPRQVELVKEDLDAVGCFLEYLYTGDYFPRKIPGQRMLEADPTIPKVDETGDQLLKHARVYTLAEKWGVDVLKNLASSKIHCVNSTAKGEIAYARYVYAYTPADDVAIRSPVASFWATRSHTLRSEAEEEFRSLCLEFPQFGYDVLTRVLDEKLKRERNEKLHPATGSVRKRPRHSNA</sequence>
<gene>
    <name evidence="2" type="ORF">P8C59_000496</name>
</gene>
<comment type="caution">
    <text evidence="2">The sequence shown here is derived from an EMBL/GenBank/DDBJ whole genome shotgun (WGS) entry which is preliminary data.</text>
</comment>
<dbReference type="Gene3D" id="3.30.710.10">
    <property type="entry name" value="Potassium Channel Kv1.1, Chain A"/>
    <property type="match status" value="1"/>
</dbReference>
<evidence type="ECO:0000313" key="2">
    <source>
        <dbReference type="EMBL" id="KAK2066705.1"/>
    </source>
</evidence>
<dbReference type="CDD" id="cd18186">
    <property type="entry name" value="BTB_POZ_ZBTB_KLHL-like"/>
    <property type="match status" value="1"/>
</dbReference>
<dbReference type="InterPro" id="IPR011333">
    <property type="entry name" value="SKP1/BTB/POZ_sf"/>
</dbReference>
<dbReference type="AlphaFoldDB" id="A0AAD9M8X4"/>
<accession>A0AAD9M8X4</accession>
<dbReference type="Proteomes" id="UP001217918">
    <property type="component" value="Unassembled WGS sequence"/>
</dbReference>
<dbReference type="PANTHER" id="PTHR47843">
    <property type="entry name" value="BTB DOMAIN-CONTAINING PROTEIN-RELATED"/>
    <property type="match status" value="1"/>
</dbReference>
<protein>
    <recommendedName>
        <fullName evidence="4">BTB domain-containing protein</fullName>
    </recommendedName>
</protein>
<evidence type="ECO:0000313" key="3">
    <source>
        <dbReference type="Proteomes" id="UP001217918"/>
    </source>
</evidence>
<dbReference type="PANTHER" id="PTHR47843:SF3">
    <property type="entry name" value="BTB DOMAIN-CONTAINING PROTEIN"/>
    <property type="match status" value="1"/>
</dbReference>
<name>A0AAD9M8X4_9PEZI</name>
<proteinExistence type="predicted"/>
<keyword evidence="3" id="KW-1185">Reference proteome</keyword>
<dbReference type="EMBL" id="JAQQPM010000001">
    <property type="protein sequence ID" value="KAK2066705.1"/>
    <property type="molecule type" value="Genomic_DNA"/>
</dbReference>
<reference evidence="2" key="1">
    <citation type="journal article" date="2023" name="Mol. Plant Microbe Interact.">
        <title>Elucidating the Obligate Nature and Biological Capacity of an Invasive Fungal Corn Pathogen.</title>
        <authorList>
            <person name="MacCready J.S."/>
            <person name="Roggenkamp E.M."/>
            <person name="Gdanetz K."/>
            <person name="Chilvers M.I."/>
        </authorList>
    </citation>
    <scope>NUCLEOTIDE SEQUENCE</scope>
    <source>
        <strain evidence="2">PM02</strain>
    </source>
</reference>
<feature type="region of interest" description="Disordered" evidence="1">
    <location>
        <begin position="1"/>
        <end position="54"/>
    </location>
</feature>